<sequence length="357" mass="40998">MDLLQEDVWCRFLIGLKSEEVDDFFRFEVFVVSSLTNIPIAASEISEWGDGHLLGNGQTRFTFNNPPTNIELWSSDSSESWLPQAWSVFHALGISPKDDLSQYELIVPEFRFDLSLSRSPSKTRRRRYWQRPIFLFIRPLPSTPLQSCTTSSLHYWSSDEDGQLPLSPDMCNHLGLPVTLDLRVDWRYAYSWSNDIYKTMRQYQIACGFDPNTTDFAQSLGYPAYKPIQNADSDRFEEIEGKNSIYFRPPSPPVTYRSQMPGESDDDTDLGYNDTDTESDLSDADFFHSAFFGSDAHSLSISNPDDDIDTHGHGSDDDFRDIYELFPRFNTWSFEDHDSSPPEINDLCTRLADLTLV</sequence>
<feature type="region of interest" description="Disordered" evidence="1">
    <location>
        <begin position="242"/>
        <end position="275"/>
    </location>
</feature>
<dbReference type="Proteomes" id="UP001465976">
    <property type="component" value="Unassembled WGS sequence"/>
</dbReference>
<comment type="caution">
    <text evidence="2">The sequence shown here is derived from an EMBL/GenBank/DDBJ whole genome shotgun (WGS) entry which is preliminary data.</text>
</comment>
<dbReference type="EMBL" id="JBAHYK010001172">
    <property type="protein sequence ID" value="KAL0569196.1"/>
    <property type="molecule type" value="Genomic_DNA"/>
</dbReference>
<feature type="compositionally biased region" description="Acidic residues" evidence="1">
    <location>
        <begin position="263"/>
        <end position="275"/>
    </location>
</feature>
<gene>
    <name evidence="2" type="ORF">V5O48_012771</name>
</gene>
<reference evidence="2 3" key="1">
    <citation type="submission" date="2024-02" db="EMBL/GenBank/DDBJ databases">
        <title>A draft genome for the cacao thread blight pathogen Marasmius crinis-equi.</title>
        <authorList>
            <person name="Cohen S.P."/>
            <person name="Baruah I.K."/>
            <person name="Amoako-Attah I."/>
            <person name="Bukari Y."/>
            <person name="Meinhardt L.W."/>
            <person name="Bailey B.A."/>
        </authorList>
    </citation>
    <scope>NUCLEOTIDE SEQUENCE [LARGE SCALE GENOMIC DNA]</scope>
    <source>
        <strain evidence="2 3">GH-76</strain>
    </source>
</reference>
<evidence type="ECO:0000313" key="2">
    <source>
        <dbReference type="EMBL" id="KAL0569196.1"/>
    </source>
</evidence>
<protein>
    <submittedName>
        <fullName evidence="2">Uncharacterized protein</fullName>
    </submittedName>
</protein>
<evidence type="ECO:0000313" key="3">
    <source>
        <dbReference type="Proteomes" id="UP001465976"/>
    </source>
</evidence>
<organism evidence="2 3">
    <name type="scientific">Marasmius crinis-equi</name>
    <dbReference type="NCBI Taxonomy" id="585013"/>
    <lineage>
        <taxon>Eukaryota</taxon>
        <taxon>Fungi</taxon>
        <taxon>Dikarya</taxon>
        <taxon>Basidiomycota</taxon>
        <taxon>Agaricomycotina</taxon>
        <taxon>Agaricomycetes</taxon>
        <taxon>Agaricomycetidae</taxon>
        <taxon>Agaricales</taxon>
        <taxon>Marasmiineae</taxon>
        <taxon>Marasmiaceae</taxon>
        <taxon>Marasmius</taxon>
    </lineage>
</organism>
<accession>A0ABR3F1Y0</accession>
<evidence type="ECO:0000256" key="1">
    <source>
        <dbReference type="SAM" id="MobiDB-lite"/>
    </source>
</evidence>
<proteinExistence type="predicted"/>
<keyword evidence="3" id="KW-1185">Reference proteome</keyword>
<name>A0ABR3F1Y0_9AGAR</name>